<name>Q6KZH8_PICTO</name>
<dbReference type="InterPro" id="IPR010918">
    <property type="entry name" value="PurM-like_C_dom"/>
</dbReference>
<evidence type="ECO:0000256" key="1">
    <source>
        <dbReference type="ARBA" id="ARBA00006243"/>
    </source>
</evidence>
<dbReference type="STRING" id="263820.PTO1289"/>
<dbReference type="InterPro" id="IPR036676">
    <property type="entry name" value="PurM-like_C_sf"/>
</dbReference>
<dbReference type="KEGG" id="pto:PTO1289"/>
<dbReference type="PANTHER" id="PTHR30303:SF4">
    <property type="entry name" value="HYDROGENASE EXPRESSION_FORMATION PROTEIN HYPE"/>
    <property type="match status" value="1"/>
</dbReference>
<dbReference type="EC" id="6.3.3.1" evidence="4"/>
<dbReference type="CDD" id="cd06061">
    <property type="entry name" value="PurM-like1"/>
    <property type="match status" value="1"/>
</dbReference>
<dbReference type="GO" id="GO:0051604">
    <property type="term" value="P:protein maturation"/>
    <property type="evidence" value="ECO:0007669"/>
    <property type="project" value="TreeGrafter"/>
</dbReference>
<dbReference type="Gene3D" id="3.30.1330.10">
    <property type="entry name" value="PurM-like, N-terminal domain"/>
    <property type="match status" value="1"/>
</dbReference>
<dbReference type="GeneID" id="2844375"/>
<accession>Q6KZH8</accession>
<evidence type="ECO:0000259" key="3">
    <source>
        <dbReference type="Pfam" id="PF02769"/>
    </source>
</evidence>
<proteinExistence type="inferred from homology"/>
<evidence type="ECO:0000313" key="5">
    <source>
        <dbReference type="EMBL" id="SMD31057.1"/>
    </source>
</evidence>
<evidence type="ECO:0000259" key="2">
    <source>
        <dbReference type="Pfam" id="PF00586"/>
    </source>
</evidence>
<evidence type="ECO:0000313" key="6">
    <source>
        <dbReference type="Proteomes" id="UP000000438"/>
    </source>
</evidence>
<feature type="domain" description="PurM-like C-terminal" evidence="3">
    <location>
        <begin position="154"/>
        <end position="307"/>
    </location>
</feature>
<evidence type="ECO:0000313" key="4">
    <source>
        <dbReference type="EMBL" id="AAT43874.1"/>
    </source>
</evidence>
<protein>
    <submittedName>
        <fullName evidence="4">AIR Synthase</fullName>
        <ecNumber evidence="4">6.3.3.1</ecNumber>
    </submittedName>
    <submittedName>
        <fullName evidence="5">Hydrogenase expression/formation protein HypE</fullName>
    </submittedName>
</protein>
<dbReference type="InterPro" id="IPR016188">
    <property type="entry name" value="PurM-like_N"/>
</dbReference>
<accession>A0A8G2FX15</accession>
<dbReference type="PATRIC" id="fig|263820.9.peg.1338"/>
<sequence length="334" mass="37210">MTGKISREFFESNIIKRLGFLRDEVVVPPENGVDVGIVRLGNGYLAVTTDPFYIDPVFGLKKAAWFGFHILLSDIYTSGIPAMYMSIDLNLPQSMSDDEFNEIWTVINDESKKYNVMVVTGHTARYAGVSYPMIGGVTLMGYGDRYITTKNAGDGDIIIMTKTCALEASCILSYTFPEYIEKHLGMDTLKKLNDLFYKMTCVNEEILSIDFGLDKITSMHDATEGGIINALYEIGKASGHGVIVNKNNINIDESVSRVTKLFNIDPLRSISEGTLLITVKRNFADELLLKLRSAGIDSYIIGELKGDEIKFDTGEMIKPGDDQIWDALSRDDLR</sequence>
<dbReference type="Proteomes" id="UP000192315">
    <property type="component" value="Unassembled WGS sequence"/>
</dbReference>
<keyword evidence="4" id="KW-0436">Ligase</keyword>
<dbReference type="PaxDb" id="263820-PTO1289"/>
<dbReference type="RefSeq" id="WP_011178090.1">
    <property type="nucleotide sequence ID" value="NC_005877.1"/>
</dbReference>
<dbReference type="OrthoDB" id="31494at2157"/>
<dbReference type="Pfam" id="PF00586">
    <property type="entry name" value="AIRS"/>
    <property type="match status" value="1"/>
</dbReference>
<dbReference type="EMBL" id="AE017261">
    <property type="protein sequence ID" value="AAT43874.1"/>
    <property type="molecule type" value="Genomic_DNA"/>
</dbReference>
<keyword evidence="7" id="KW-1185">Reference proteome</keyword>
<gene>
    <name evidence="4" type="ordered locus">PTO1289</name>
    <name evidence="5" type="ORF">SAMN02745355_0976</name>
</gene>
<dbReference type="GO" id="GO:0004641">
    <property type="term" value="F:phosphoribosylformylglycinamidine cyclo-ligase activity"/>
    <property type="evidence" value="ECO:0007669"/>
    <property type="project" value="UniProtKB-EC"/>
</dbReference>
<reference evidence="4 6" key="1">
    <citation type="journal article" date="2004" name="Proc. Natl. Acad. Sci. U.S.A.">
        <title>Genome sequence of Picrophilus torridus and its implications for life around pH 0.</title>
        <authorList>
            <person name="Futterer O."/>
            <person name="Angelov A."/>
            <person name="Liesegang H."/>
            <person name="Gottschalk G."/>
            <person name="Schleper C."/>
            <person name="Schepers B."/>
            <person name="Dock C."/>
            <person name="Antranikian G."/>
            <person name="Liebl W."/>
        </authorList>
    </citation>
    <scope>NUCLEOTIDE SEQUENCE [LARGE SCALE GENOMIC DNA]</scope>
    <source>
        <strain evidence="6">ATCC 700027 / DSM 9790 / JCM 10055 / NBRC 100828</strain>
        <strain evidence="4">DSM 9790</strain>
    </source>
</reference>
<organism evidence="4 6">
    <name type="scientific">Picrophilus torridus (strain ATCC 700027 / DSM 9790 / JCM 10055 / NBRC 100828 / KAW 2/3)</name>
    <dbReference type="NCBI Taxonomy" id="1122961"/>
    <lineage>
        <taxon>Archaea</taxon>
        <taxon>Methanobacteriati</taxon>
        <taxon>Thermoplasmatota</taxon>
        <taxon>Thermoplasmata</taxon>
        <taxon>Thermoplasmatales</taxon>
        <taxon>Picrophilaceae</taxon>
        <taxon>Picrophilus</taxon>
    </lineage>
</organism>
<dbReference type="PANTHER" id="PTHR30303">
    <property type="entry name" value="HYDROGENASE ISOENZYMES FORMATION PROTEIN HYPE"/>
    <property type="match status" value="1"/>
</dbReference>
<comment type="similarity">
    <text evidence="1">Belongs to the HypE family.</text>
</comment>
<dbReference type="HOGENOM" id="CLU_041631_0_0_2"/>
<dbReference type="Gene3D" id="3.90.650.10">
    <property type="entry name" value="PurM-like C-terminal domain"/>
    <property type="match status" value="1"/>
</dbReference>
<feature type="domain" description="PurM-like N-terminal" evidence="2">
    <location>
        <begin position="34"/>
        <end position="135"/>
    </location>
</feature>
<evidence type="ECO:0000313" key="7">
    <source>
        <dbReference type="Proteomes" id="UP000192315"/>
    </source>
</evidence>
<dbReference type="AlphaFoldDB" id="Q6KZH8"/>
<dbReference type="Proteomes" id="UP000000438">
    <property type="component" value="Chromosome"/>
</dbReference>
<dbReference type="InParanoid" id="Q6KZH8"/>
<dbReference type="SUPFAM" id="SSF55326">
    <property type="entry name" value="PurM N-terminal domain-like"/>
    <property type="match status" value="1"/>
</dbReference>
<dbReference type="Pfam" id="PF02769">
    <property type="entry name" value="AIRS_C"/>
    <property type="match status" value="1"/>
</dbReference>
<reference evidence="4" key="2">
    <citation type="submission" date="2004-02" db="EMBL/GenBank/DDBJ databases">
        <authorList>
            <person name="Fuetterer O."/>
            <person name="Angelov A."/>
            <person name="Liesegang H."/>
            <person name="Gottschalk G."/>
            <person name="Schleper C."/>
            <person name="Schepers B."/>
            <person name="Dock C."/>
            <person name="Antranikian G."/>
            <person name="Liebl W."/>
        </authorList>
    </citation>
    <scope>NUCLEOTIDE SEQUENCE</scope>
    <source>
        <strain evidence="4">DSM 9790</strain>
    </source>
</reference>
<reference evidence="5 7" key="3">
    <citation type="submission" date="2017-04" db="EMBL/GenBank/DDBJ databases">
        <authorList>
            <person name="Varghese N."/>
            <person name="Submissions S."/>
        </authorList>
    </citation>
    <scope>NUCLEOTIDE SEQUENCE [LARGE SCALE GENOMIC DNA]</scope>
    <source>
        <strain evidence="5 7">DSM 9789</strain>
    </source>
</reference>
<dbReference type="EMBL" id="FWYE01000002">
    <property type="protein sequence ID" value="SMD31057.1"/>
    <property type="molecule type" value="Genomic_DNA"/>
</dbReference>
<dbReference type="SUPFAM" id="SSF56042">
    <property type="entry name" value="PurM C-terminal domain-like"/>
    <property type="match status" value="1"/>
</dbReference>
<dbReference type="PIRSF" id="PIRSF005644">
    <property type="entry name" value="Hdrgns_mtr_HypE"/>
    <property type="match status" value="1"/>
</dbReference>
<dbReference type="InterPro" id="IPR036921">
    <property type="entry name" value="PurM-like_N_sf"/>
</dbReference>
<dbReference type="eggNOG" id="arCOG00636">
    <property type="taxonomic scope" value="Archaea"/>
</dbReference>
<dbReference type="InterPro" id="IPR011854">
    <property type="entry name" value="HypE"/>
</dbReference>